<dbReference type="Pfam" id="PF00535">
    <property type="entry name" value="Glycos_transf_2"/>
    <property type="match status" value="1"/>
</dbReference>
<feature type="domain" description="Glycosyltransferase 2-like" evidence="2">
    <location>
        <begin position="372"/>
        <end position="486"/>
    </location>
</feature>
<dbReference type="Gene3D" id="3.90.550.10">
    <property type="entry name" value="Spore Coat Polysaccharide Biosynthesis Protein SpsA, Chain A"/>
    <property type="match status" value="1"/>
</dbReference>
<dbReference type="Proteomes" id="UP001626536">
    <property type="component" value="Chromosome"/>
</dbReference>
<evidence type="ECO:0000313" key="4">
    <source>
        <dbReference type="Proteomes" id="UP001626536"/>
    </source>
</evidence>
<dbReference type="PANTHER" id="PTHR43179:SF7">
    <property type="entry name" value="RHAMNOSYLTRANSFERASE WBBL"/>
    <property type="match status" value="1"/>
</dbReference>
<dbReference type="EMBL" id="CP136862">
    <property type="protein sequence ID" value="WOJ91124.1"/>
    <property type="molecule type" value="Genomic_DNA"/>
</dbReference>
<feature type="region of interest" description="Disordered" evidence="1">
    <location>
        <begin position="347"/>
        <end position="370"/>
    </location>
</feature>
<dbReference type="InterPro" id="IPR001173">
    <property type="entry name" value="Glyco_trans_2-like"/>
</dbReference>
<proteinExistence type="predicted"/>
<sequence>MSIFRPGRWFRMRYRLSLYEDPTRPVVSFRRGAEEIGWHLLPGPVLGRAEWFGITPDDATAVWISPVSESGQFRFIIEDIEVLSTLSVLQLGLGGDRRRFLSAIGTSSLGWRDEARDNFRWSTQSSKAALWPRYRDRLLTAPCLGDFEAPRRDGANAPAIKLVARLDEGATPQQIDETLISLQKQIYPRWTLSILGAADDLETKSRLASWRAREKRVAAGADWPGLEGDDGDLFGFIGMGDRLARHALACFIAASLKVPDAQVFYCDEEIATAEGETPVFKPDWSPHLQAAKPYVGRMMLTRLAHMRRCAPPKTGPIDENVLAESILRDLGRKEIRHIRRLLTRTARKRGAEREAAAPSRPGPGRSPEASVTIVLPTRDRAEFLRRAISGVLQKTKFSLLDLIVVDNGSVDPDALEALESAAVDPRVKVLQSPGPFNFSALCNLGAAKARGDVVIFLNNDVEIIEPGWVGELASLALDPKVGAVGCKLLYPDRRVQHAGIVLGLGDGVGHFDSGCFDWEPGWLGRNQVVHEASAVTGACLAVERAKFIAVGGFDAVHLPVEFNDVDLCLRLEEAGFQTLWTPFARLIHFESASRGKATFRRLDIHAAERAYFRRRWGDRLRDDPFFHPGLSLFSLSLALA</sequence>
<dbReference type="PANTHER" id="PTHR43179">
    <property type="entry name" value="RHAMNOSYLTRANSFERASE WBBL"/>
    <property type="match status" value="1"/>
</dbReference>
<name>A0ABZ0HX43_9HYPH</name>
<protein>
    <submittedName>
        <fullName evidence="3">Glycosyltransferase family 2 protein</fullName>
    </submittedName>
</protein>
<reference evidence="3 4" key="1">
    <citation type="submission" date="2023-10" db="EMBL/GenBank/DDBJ databases">
        <title>Novel methanotroph of the genus Methylocapsa from a subarctic wetland.</title>
        <authorList>
            <person name="Belova S.E."/>
            <person name="Oshkin I.Y."/>
            <person name="Miroshnikov K."/>
            <person name="Dedysh S.N."/>
        </authorList>
    </citation>
    <scope>NUCLEOTIDE SEQUENCE [LARGE SCALE GENOMIC DNA]</scope>
    <source>
        <strain evidence="3 4">RX1</strain>
    </source>
</reference>
<evidence type="ECO:0000313" key="3">
    <source>
        <dbReference type="EMBL" id="WOJ91124.1"/>
    </source>
</evidence>
<dbReference type="SUPFAM" id="SSF53448">
    <property type="entry name" value="Nucleotide-diphospho-sugar transferases"/>
    <property type="match status" value="1"/>
</dbReference>
<evidence type="ECO:0000256" key="1">
    <source>
        <dbReference type="SAM" id="MobiDB-lite"/>
    </source>
</evidence>
<accession>A0ABZ0HX43</accession>
<dbReference type="CDD" id="cd04186">
    <property type="entry name" value="GT_2_like_c"/>
    <property type="match status" value="1"/>
</dbReference>
<evidence type="ECO:0000259" key="2">
    <source>
        <dbReference type="Pfam" id="PF00535"/>
    </source>
</evidence>
<keyword evidence="4" id="KW-1185">Reference proteome</keyword>
<organism evidence="3 4">
    <name type="scientific">Methylocapsa polymorpha</name>
    <dbReference type="NCBI Taxonomy" id="3080828"/>
    <lineage>
        <taxon>Bacteria</taxon>
        <taxon>Pseudomonadati</taxon>
        <taxon>Pseudomonadota</taxon>
        <taxon>Alphaproteobacteria</taxon>
        <taxon>Hyphomicrobiales</taxon>
        <taxon>Beijerinckiaceae</taxon>
        <taxon>Methylocapsa</taxon>
    </lineage>
</organism>
<dbReference type="RefSeq" id="WP_407340712.1">
    <property type="nucleotide sequence ID" value="NZ_CP136862.1"/>
</dbReference>
<dbReference type="InterPro" id="IPR029044">
    <property type="entry name" value="Nucleotide-diphossugar_trans"/>
</dbReference>
<gene>
    <name evidence="3" type="ORF">RZS28_07550</name>
</gene>